<keyword evidence="7" id="KW-0645">Protease</keyword>
<dbReference type="GO" id="GO:0008104">
    <property type="term" value="P:intracellular protein localization"/>
    <property type="evidence" value="ECO:0007669"/>
    <property type="project" value="UniProtKB-ARBA"/>
</dbReference>
<dbReference type="CDD" id="cd11308">
    <property type="entry name" value="Peptidase_M14NE-CP-C_like"/>
    <property type="match status" value="1"/>
</dbReference>
<dbReference type="RefSeq" id="XP_029906180.1">
    <property type="nucleotide sequence ID" value="XM_030050320.1"/>
</dbReference>
<dbReference type="GO" id="GO:0030658">
    <property type="term" value="C:transport vesicle membrane"/>
    <property type="evidence" value="ECO:0007669"/>
    <property type="project" value="UniProtKB-SubCell"/>
</dbReference>
<dbReference type="InterPro" id="IPR034232">
    <property type="entry name" value="M14_CPE_CPD"/>
</dbReference>
<gene>
    <name evidence="25" type="primary">CPE</name>
    <name evidence="25" type="synonym">cpe</name>
</gene>
<dbReference type="SMART" id="SM00631">
    <property type="entry name" value="Zn_pept"/>
    <property type="match status" value="1"/>
</dbReference>
<dbReference type="Proteomes" id="UP000472263">
    <property type="component" value="Chromosome 1"/>
</dbReference>
<keyword evidence="26" id="KW-1185">Reference proteome</keyword>
<feature type="chain" id="PRO_5025414162" description="Carboxypeptidase E" evidence="23">
    <location>
        <begin position="20"/>
        <end position="453"/>
    </location>
</feature>
<dbReference type="GO" id="GO:0016485">
    <property type="term" value="P:protein processing"/>
    <property type="evidence" value="ECO:0007669"/>
    <property type="project" value="TreeGrafter"/>
</dbReference>
<dbReference type="CDD" id="cd03865">
    <property type="entry name" value="M14_CPE"/>
    <property type="match status" value="1"/>
</dbReference>
<keyword evidence="13" id="KW-0472">Membrane</keyword>
<evidence type="ECO:0000256" key="16">
    <source>
        <dbReference type="ARBA" id="ARBA00023961"/>
    </source>
</evidence>
<dbReference type="PROSITE" id="PS52035">
    <property type="entry name" value="PEPTIDASE_M14"/>
    <property type="match status" value="1"/>
</dbReference>
<accession>A0A667WJF2</accession>
<keyword evidence="11" id="KW-0862">Zinc</keyword>
<evidence type="ECO:0000313" key="25">
    <source>
        <dbReference type="Ensembl" id="ENSMMDP00005001698.1"/>
    </source>
</evidence>
<dbReference type="SUPFAM" id="SSF53187">
    <property type="entry name" value="Zn-dependent exopeptidases"/>
    <property type="match status" value="1"/>
</dbReference>
<keyword evidence="14" id="KW-0325">Glycoprotein</keyword>
<evidence type="ECO:0000256" key="14">
    <source>
        <dbReference type="ARBA" id="ARBA00023180"/>
    </source>
</evidence>
<evidence type="ECO:0000256" key="22">
    <source>
        <dbReference type="PROSITE-ProRule" id="PRU01379"/>
    </source>
</evidence>
<evidence type="ECO:0000256" key="7">
    <source>
        <dbReference type="ARBA" id="ARBA00022670"/>
    </source>
</evidence>
<evidence type="ECO:0000256" key="9">
    <source>
        <dbReference type="ARBA" id="ARBA00022729"/>
    </source>
</evidence>
<feature type="domain" description="Peptidase M14" evidence="24">
    <location>
        <begin position="29"/>
        <end position="349"/>
    </location>
</feature>
<dbReference type="GO" id="GO:0006518">
    <property type="term" value="P:peptide metabolic process"/>
    <property type="evidence" value="ECO:0007669"/>
    <property type="project" value="TreeGrafter"/>
</dbReference>
<dbReference type="PROSITE" id="PS00133">
    <property type="entry name" value="CARBOXYPEPT_ZN_2"/>
    <property type="match status" value="1"/>
</dbReference>
<evidence type="ECO:0000256" key="19">
    <source>
        <dbReference type="ARBA" id="ARBA00031341"/>
    </source>
</evidence>
<comment type="catalytic activity">
    <reaction evidence="16">
        <text>Release of C-terminal arginine or lysine residues from polypeptides.</text>
        <dbReference type="EC" id="3.4.17.10"/>
    </reaction>
</comment>
<dbReference type="InterPro" id="IPR050753">
    <property type="entry name" value="Peptidase_M14_domain"/>
</dbReference>
<dbReference type="GO" id="GO:0008270">
    <property type="term" value="F:zinc ion binding"/>
    <property type="evidence" value="ECO:0007669"/>
    <property type="project" value="InterPro"/>
</dbReference>
<evidence type="ECO:0000313" key="26">
    <source>
        <dbReference type="Proteomes" id="UP000472263"/>
    </source>
</evidence>
<comment type="similarity">
    <text evidence="4 22">Belongs to the peptidase M14 family.</text>
</comment>
<keyword evidence="9 23" id="KW-0732">Signal</keyword>
<dbReference type="InterPro" id="IPR057247">
    <property type="entry name" value="CARBOXYPEPT_ZN_2"/>
</dbReference>
<evidence type="ECO:0000256" key="5">
    <source>
        <dbReference type="ARBA" id="ARBA00022525"/>
    </source>
</evidence>
<evidence type="ECO:0000256" key="20">
    <source>
        <dbReference type="ARBA" id="ARBA00031745"/>
    </source>
</evidence>
<proteinExistence type="inferred from homology"/>
<dbReference type="InterPro" id="IPR000834">
    <property type="entry name" value="Peptidase_M14"/>
</dbReference>
<evidence type="ECO:0000256" key="23">
    <source>
        <dbReference type="SAM" id="SignalP"/>
    </source>
</evidence>
<evidence type="ECO:0000256" key="1">
    <source>
        <dbReference type="ARBA" id="ARBA00001947"/>
    </source>
</evidence>
<reference evidence="25" key="3">
    <citation type="submission" date="2025-09" db="UniProtKB">
        <authorList>
            <consortium name="Ensembl"/>
        </authorList>
    </citation>
    <scope>IDENTIFICATION</scope>
</reference>
<keyword evidence="10" id="KW-0378">Hydrolase</keyword>
<keyword evidence="12" id="KW-0482">Metalloprotease</keyword>
<dbReference type="GO" id="GO:0004181">
    <property type="term" value="F:metallocarboxypeptidase activity"/>
    <property type="evidence" value="ECO:0007669"/>
    <property type="project" value="UniProtKB-EC"/>
</dbReference>
<evidence type="ECO:0000256" key="13">
    <source>
        <dbReference type="ARBA" id="ARBA00023136"/>
    </source>
</evidence>
<evidence type="ECO:0000256" key="6">
    <source>
        <dbReference type="ARBA" id="ARBA00022645"/>
    </source>
</evidence>
<dbReference type="GeneID" id="115358365"/>
<keyword evidence="6" id="KW-0121">Carboxypeptidase</keyword>
<evidence type="ECO:0000256" key="3">
    <source>
        <dbReference type="ARBA" id="ARBA00004613"/>
    </source>
</evidence>
<evidence type="ECO:0000256" key="11">
    <source>
        <dbReference type="ARBA" id="ARBA00022833"/>
    </source>
</evidence>
<dbReference type="InterPro" id="IPR057246">
    <property type="entry name" value="CARBOXYPEPT_ZN_1"/>
</dbReference>
<dbReference type="EC" id="3.4.17.10" evidence="17"/>
<evidence type="ECO:0000259" key="24">
    <source>
        <dbReference type="PROSITE" id="PS52035"/>
    </source>
</evidence>
<dbReference type="Gene3D" id="2.60.40.1120">
    <property type="entry name" value="Carboxypeptidase-like, regulatory domain"/>
    <property type="match status" value="1"/>
</dbReference>
<dbReference type="Ensembl" id="ENSMMDT00005001731.1">
    <property type="protein sequence ID" value="ENSMMDP00005001698.1"/>
    <property type="gene ID" value="ENSMMDG00005000931.1"/>
</dbReference>
<evidence type="ECO:0000256" key="17">
    <source>
        <dbReference type="ARBA" id="ARBA00024064"/>
    </source>
</evidence>
<dbReference type="Pfam" id="PF00246">
    <property type="entry name" value="Peptidase_M14"/>
    <property type="match status" value="1"/>
</dbReference>
<keyword evidence="8" id="KW-0479">Metal-binding</keyword>
<feature type="active site" description="Proton donor/acceptor" evidence="22">
    <location>
        <position position="319"/>
    </location>
</feature>
<dbReference type="CTD" id="1363"/>
<evidence type="ECO:0000256" key="18">
    <source>
        <dbReference type="ARBA" id="ARBA00024081"/>
    </source>
</evidence>
<evidence type="ECO:0000256" key="15">
    <source>
        <dbReference type="ARBA" id="ARBA00023329"/>
    </source>
</evidence>
<dbReference type="GeneTree" id="ENSGT00940000157158"/>
<dbReference type="Pfam" id="PF13620">
    <property type="entry name" value="CarboxypepD_reg"/>
    <property type="match status" value="1"/>
</dbReference>
<evidence type="ECO:0000256" key="2">
    <source>
        <dbReference type="ARBA" id="ARBA00004268"/>
    </source>
</evidence>
<protein>
    <recommendedName>
        <fullName evidence="18">Carboxypeptidase E</fullName>
        <ecNumber evidence="17">3.4.17.10</ecNumber>
    </recommendedName>
    <alternativeName>
        <fullName evidence="19">Carboxypeptidase H</fullName>
    </alternativeName>
    <alternativeName>
        <fullName evidence="21">Enkephalin convertase</fullName>
    </alternativeName>
    <alternativeName>
        <fullName evidence="20">Prohormone-processing carboxypeptidase</fullName>
    </alternativeName>
</protein>
<dbReference type="GO" id="GO:0005615">
    <property type="term" value="C:extracellular space"/>
    <property type="evidence" value="ECO:0007669"/>
    <property type="project" value="TreeGrafter"/>
</dbReference>
<dbReference type="FunFam" id="2.60.40.1120:FF:000004">
    <property type="entry name" value="Carboxypeptidase E"/>
    <property type="match status" value="1"/>
</dbReference>
<keyword evidence="15" id="KW-0968">Cytoplasmic vesicle</keyword>
<reference evidence="25" key="2">
    <citation type="submission" date="2025-08" db="UniProtKB">
        <authorList>
            <consortium name="Ensembl"/>
        </authorList>
    </citation>
    <scope>IDENTIFICATION</scope>
</reference>
<comment type="subcellular location">
    <subcellularLocation>
        <location evidence="2">Cytoplasmic vesicle</location>
        <location evidence="2">Secretory vesicle membrane</location>
        <topology evidence="2">Peripheral membrane protein</topology>
    </subcellularLocation>
    <subcellularLocation>
        <location evidence="3">Secreted</location>
    </subcellularLocation>
</comment>
<reference evidence="25" key="1">
    <citation type="submission" date="2019-06" db="EMBL/GenBank/DDBJ databases">
        <authorList>
            <consortium name="Wellcome Sanger Institute Data Sharing"/>
        </authorList>
    </citation>
    <scope>NUCLEOTIDE SEQUENCE [LARGE SCALE GENOMIC DNA]</scope>
</reference>
<evidence type="ECO:0000256" key="21">
    <source>
        <dbReference type="ARBA" id="ARBA00032488"/>
    </source>
</evidence>
<dbReference type="Gene3D" id="3.40.630.10">
    <property type="entry name" value="Zn peptidases"/>
    <property type="match status" value="1"/>
</dbReference>
<sequence>MKQFLSIVLLGTALAAVSAAGTDGEISFEYHRYEELRKALVSVWLQCPSITRIYTIGESFEGRELLVLEMSDNPGTHEPGEPEFKYIGNMHGNEAVGRELIIYLAQYLCNQYQQGNETIIDLIHSTRIHLMPSMNPDGFEKAASQPGEIKDWFVGRSNAQGVDLNRNFPDLDRIIYINEREGGANNHLLQNMKKAVDENSKLAPETKAVIHWIMDIPFVLSANLHGGDVVANYPYDETRTGSTHEYSASPDDVMFKSLARAYSMYNPVMSDPHRPPCRKNDDDSSFTDGITNGGAWYSVPGGMQDFNYLSSNCFEITLELSCDKFPIEDTLKTYWEQNRDSLVNYIEQVHRGVKGFVRDLQGNPISNASISVEGIDHDITTAKDGDYWRLLAPGNYKVAASAPGYLTVIKKVAVPFSPATRVDFELESLMERKEEEKEELMDWWKMMSETLNF</sequence>
<name>A0A667WJF2_9TELE</name>
<dbReference type="PANTHER" id="PTHR11532:SF92">
    <property type="entry name" value="CARBOXYPEPTIDASE E"/>
    <property type="match status" value="1"/>
</dbReference>
<evidence type="ECO:0000256" key="12">
    <source>
        <dbReference type="ARBA" id="ARBA00023049"/>
    </source>
</evidence>
<dbReference type="GO" id="GO:0007154">
    <property type="term" value="P:cell communication"/>
    <property type="evidence" value="ECO:0007669"/>
    <property type="project" value="UniProtKB-ARBA"/>
</dbReference>
<dbReference type="FunCoup" id="A0A667WJF2">
    <property type="interactions" value="118"/>
</dbReference>
<feature type="signal peptide" evidence="23">
    <location>
        <begin position="1"/>
        <end position="19"/>
    </location>
</feature>
<dbReference type="PANTHER" id="PTHR11532">
    <property type="entry name" value="PROTEASE M14 CARBOXYPEPTIDASE"/>
    <property type="match status" value="1"/>
</dbReference>
<keyword evidence="5" id="KW-0964">Secreted</keyword>
<comment type="cofactor">
    <cofactor evidence="1">
        <name>Zn(2+)</name>
        <dbReference type="ChEBI" id="CHEBI:29105"/>
    </cofactor>
</comment>
<dbReference type="InterPro" id="IPR008969">
    <property type="entry name" value="CarboxyPept-like_regulatory"/>
</dbReference>
<dbReference type="PROSITE" id="PS00132">
    <property type="entry name" value="CARBOXYPEPT_ZN_1"/>
    <property type="match status" value="1"/>
</dbReference>
<dbReference type="InParanoid" id="A0A667WJF2"/>
<evidence type="ECO:0000256" key="4">
    <source>
        <dbReference type="ARBA" id="ARBA00005988"/>
    </source>
</evidence>
<dbReference type="OrthoDB" id="10249045at2759"/>
<dbReference type="PRINTS" id="PR00765">
    <property type="entry name" value="CRBOXYPTASEA"/>
</dbReference>
<dbReference type="FunFam" id="3.40.630.10:FF:000013">
    <property type="entry name" value="carboxypeptidase N catalytic chain"/>
    <property type="match status" value="1"/>
</dbReference>
<dbReference type="SUPFAM" id="SSF49464">
    <property type="entry name" value="Carboxypeptidase regulatory domain-like"/>
    <property type="match status" value="1"/>
</dbReference>
<organism evidence="25 26">
    <name type="scientific">Myripristis murdjan</name>
    <name type="common">pinecone soldierfish</name>
    <dbReference type="NCBI Taxonomy" id="586833"/>
    <lineage>
        <taxon>Eukaryota</taxon>
        <taxon>Metazoa</taxon>
        <taxon>Chordata</taxon>
        <taxon>Craniata</taxon>
        <taxon>Vertebrata</taxon>
        <taxon>Euteleostomi</taxon>
        <taxon>Actinopterygii</taxon>
        <taxon>Neopterygii</taxon>
        <taxon>Teleostei</taxon>
        <taxon>Neoteleostei</taxon>
        <taxon>Acanthomorphata</taxon>
        <taxon>Holocentriformes</taxon>
        <taxon>Holocentridae</taxon>
        <taxon>Myripristis</taxon>
    </lineage>
</organism>
<dbReference type="AlphaFoldDB" id="A0A667WJF2"/>
<evidence type="ECO:0000256" key="10">
    <source>
        <dbReference type="ARBA" id="ARBA00022801"/>
    </source>
</evidence>
<dbReference type="GO" id="GO:0023052">
    <property type="term" value="P:signaling"/>
    <property type="evidence" value="ECO:0007669"/>
    <property type="project" value="UniProtKB-ARBA"/>
</dbReference>
<evidence type="ECO:0000256" key="8">
    <source>
        <dbReference type="ARBA" id="ARBA00022723"/>
    </source>
</evidence>